<dbReference type="Gene3D" id="1.10.260.40">
    <property type="entry name" value="lambda repressor-like DNA-binding domains"/>
    <property type="match status" value="1"/>
</dbReference>
<keyword evidence="3" id="KW-1185">Reference proteome</keyword>
<accession>A0A3L8PR75</accession>
<dbReference type="Gene3D" id="2.10.109.10">
    <property type="entry name" value="Umud Fragment, subunit A"/>
    <property type="match status" value="1"/>
</dbReference>
<reference evidence="2 3" key="1">
    <citation type="submission" date="2018-09" db="EMBL/GenBank/DDBJ databases">
        <title>Phylogeny of the Shewanellaceae, and recommendation for two new genera, Pseudoshewanella and Parashewanella.</title>
        <authorList>
            <person name="Wang G."/>
        </authorList>
    </citation>
    <scope>NUCLEOTIDE SEQUENCE [LARGE SCALE GENOMIC DNA]</scope>
    <source>
        <strain evidence="2 3">C51</strain>
    </source>
</reference>
<protein>
    <submittedName>
        <fullName evidence="2">Bacteriophage CI repressor</fullName>
    </submittedName>
</protein>
<dbReference type="AlphaFoldDB" id="A0A3L8PR75"/>
<feature type="domain" description="Bacteriophage CI repressor N-terminal" evidence="1">
    <location>
        <begin position="27"/>
        <end position="88"/>
    </location>
</feature>
<organism evidence="2 3">
    <name type="scientific">Parashewanella curva</name>
    <dbReference type="NCBI Taxonomy" id="2338552"/>
    <lineage>
        <taxon>Bacteria</taxon>
        <taxon>Pseudomonadati</taxon>
        <taxon>Pseudomonadota</taxon>
        <taxon>Gammaproteobacteria</taxon>
        <taxon>Alteromonadales</taxon>
        <taxon>Shewanellaceae</taxon>
        <taxon>Parashewanella</taxon>
    </lineage>
</organism>
<gene>
    <name evidence="2" type="ORF">D5018_20115</name>
</gene>
<dbReference type="GO" id="GO:0045892">
    <property type="term" value="P:negative regulation of DNA-templated transcription"/>
    <property type="evidence" value="ECO:0007669"/>
    <property type="project" value="InterPro"/>
</dbReference>
<dbReference type="InterPro" id="IPR010744">
    <property type="entry name" value="Phage_CI_N"/>
</dbReference>
<dbReference type="Proteomes" id="UP000281474">
    <property type="component" value="Unassembled WGS sequence"/>
</dbReference>
<evidence type="ECO:0000313" key="2">
    <source>
        <dbReference type="EMBL" id="RLV57891.1"/>
    </source>
</evidence>
<proteinExistence type="predicted"/>
<dbReference type="RefSeq" id="WP_121840769.1">
    <property type="nucleotide sequence ID" value="NZ_ML014871.1"/>
</dbReference>
<evidence type="ECO:0000259" key="1">
    <source>
        <dbReference type="Pfam" id="PF07022"/>
    </source>
</evidence>
<evidence type="ECO:0000313" key="3">
    <source>
        <dbReference type="Proteomes" id="UP000281474"/>
    </source>
</evidence>
<dbReference type="GO" id="GO:0003677">
    <property type="term" value="F:DNA binding"/>
    <property type="evidence" value="ECO:0007669"/>
    <property type="project" value="InterPro"/>
</dbReference>
<comment type="caution">
    <text evidence="2">The sequence shown here is derived from an EMBL/GenBank/DDBJ whole genome shotgun (WGS) entry which is preliminary data.</text>
</comment>
<dbReference type="EMBL" id="QZEI01000122">
    <property type="protein sequence ID" value="RLV57891.1"/>
    <property type="molecule type" value="Genomic_DNA"/>
</dbReference>
<dbReference type="OrthoDB" id="5829794at2"/>
<sequence>MSNLVKLKNAKFEHPLNSAVQADGGKDIVERLIRLFGVRNRLELAEALGTHPGTFSTWQTRNTTPYEMLVRINLATGVPLDYLCFGYGKGVPDIFKNTQFASNDNTQKSQENEGRTNLSSLAVFVIENGELIKVEAFPVDTQFHKRVGITDDGYAIEQAGNLLFINTNELVITKGQYLYSVNGAHQIGELKQLADGNTYCYDDGEKYLLNRETTKVIGKVASVLGKN</sequence>
<dbReference type="Pfam" id="PF07022">
    <property type="entry name" value="Phage_CI_repr"/>
    <property type="match status" value="1"/>
</dbReference>
<dbReference type="InterPro" id="IPR010982">
    <property type="entry name" value="Lambda_DNA-bd_dom_sf"/>
</dbReference>
<name>A0A3L8PR75_9GAMM</name>